<evidence type="ECO:0000256" key="5">
    <source>
        <dbReference type="ARBA" id="ARBA00034923"/>
    </source>
</evidence>
<dbReference type="OrthoDB" id="9787585at2"/>
<dbReference type="InterPro" id="IPR014016">
    <property type="entry name" value="UvrD-like_ATP-bd"/>
</dbReference>
<name>H1YGE9_9SPHI</name>
<protein>
    <recommendedName>
        <fullName evidence="5">DNA 3'-5' helicase II</fullName>
    </recommendedName>
</protein>
<dbReference type="GO" id="GO:0043138">
    <property type="term" value="F:3'-5' DNA helicase activity"/>
    <property type="evidence" value="ECO:0007669"/>
    <property type="project" value="TreeGrafter"/>
</dbReference>
<dbReference type="Gene3D" id="1.25.40.20">
    <property type="entry name" value="Ankyrin repeat-containing domain"/>
    <property type="match status" value="1"/>
</dbReference>
<gene>
    <name evidence="9" type="ORF">Mucpa_0305</name>
</gene>
<sequence length="953" mass="110101">MEVLVYNDLGADKLKDKLKKVIGFLQADDFRSADVKKMIGTGYYRAKLDDTNRLLFSIGTFADKRYIFILEVILNHAYEKSRFLRGAVIDESKLLPVNSEKQITPGDTAPITYINPNKKSFHLLDKILSFDETQDEILHLPAPGIIIGSAGSGKTALTLEKAKILTGRVLYITLSGYLVENASLLYYSFDYENSKQEVEFLSFFEYLSTIDVPKGKEIDFRGFEQWISKYRQSHKIKDAYKVFEEFKGVITGSVVDKPYLSLKDYLSLGIKQSIFPEAERGQIYDLFTKYLEWLKAGVYFDSNIVSYNLLERIEPRYDYVVVDEVQDITNVQLMLILKSLHNPANFVLCGDSNQIVHPNFFSWAQIKTLFYKQDLKANIIRVLATNYRNTPEVTKIANQLLLIKNARFGSIDKESTYLVKPNSKHTGGVEFLENNAPIKADLNQKTKQSTKFAVLVLRNEDKAAAKAFFQTPLLFSIQEAKGLEYENIILYNAISGYDKEFRELTNGVTPADLDEDSLKFSRAKDKADKSLDEYKFYVNSLYVGITRAIKNLYVIETNKKHELLFLLGLTNFKQQSSVKNQASSKEEWQKEAHRLEMQGKQEQADAIRTQILKVQPVPWEVTTRGALKELFKQALNPELFNKKAKDRLFEYALYYNERGYFTQLAQLKYRPAERWEQEGKIILKRMLAEYYQDNVKALEPKLQKYGIDFPNELNLTPFMIAIAHGAEKIAGYLVQNGAKINVTDNFGRNALQQAILKAHIDASFKGKVINRFYDTLKGESTKVKIDNRLIKIDSHQAEFLMLNYMIAVLRTHLINQLDTAGLFFRLKNHKPAFQTLDFANFFDGLAHNIVPEYRRQRPYLSSILAKNEVNRDDKYNKKLFVRLETGLYLPNPLMEILIDDEWVNIYDMIDIDEIEKRQAVYGPKIISRIKNYREQLTKNPDAKIDPDKYWLDN</sequence>
<dbReference type="PANTHER" id="PTHR11070">
    <property type="entry name" value="UVRD / RECB / PCRA DNA HELICASE FAMILY MEMBER"/>
    <property type="match status" value="1"/>
</dbReference>
<evidence type="ECO:0000256" key="6">
    <source>
        <dbReference type="PROSITE-ProRule" id="PRU00023"/>
    </source>
</evidence>
<dbReference type="Pfam" id="PF13637">
    <property type="entry name" value="Ank_4"/>
    <property type="match status" value="1"/>
</dbReference>
<dbReference type="eggNOG" id="COG0666">
    <property type="taxonomic scope" value="Bacteria"/>
</dbReference>
<dbReference type="InterPro" id="IPR002110">
    <property type="entry name" value="Ankyrin_rpt"/>
</dbReference>
<evidence type="ECO:0000256" key="7">
    <source>
        <dbReference type="SAM" id="Coils"/>
    </source>
</evidence>
<dbReference type="AlphaFoldDB" id="H1YGE9"/>
<keyword evidence="1" id="KW-0547">Nucleotide-binding</keyword>
<dbReference type="GO" id="GO:0003677">
    <property type="term" value="F:DNA binding"/>
    <property type="evidence" value="ECO:0007669"/>
    <property type="project" value="InterPro"/>
</dbReference>
<dbReference type="SUPFAM" id="SSF48403">
    <property type="entry name" value="Ankyrin repeat"/>
    <property type="match status" value="1"/>
</dbReference>
<dbReference type="GO" id="GO:0016787">
    <property type="term" value="F:hydrolase activity"/>
    <property type="evidence" value="ECO:0007669"/>
    <property type="project" value="UniProtKB-KW"/>
</dbReference>
<dbReference type="Pfam" id="PF00580">
    <property type="entry name" value="UvrD-helicase"/>
    <property type="match status" value="1"/>
</dbReference>
<dbReference type="InterPro" id="IPR000212">
    <property type="entry name" value="DNA_helicase_UvrD/REP"/>
</dbReference>
<dbReference type="PANTHER" id="PTHR11070:SF2">
    <property type="entry name" value="ATP-DEPENDENT DNA HELICASE SRS2"/>
    <property type="match status" value="1"/>
</dbReference>
<feature type="coiled-coil region" evidence="7">
    <location>
        <begin position="578"/>
        <end position="605"/>
    </location>
</feature>
<keyword evidence="2" id="KW-0378">Hydrolase</keyword>
<feature type="repeat" description="ANK" evidence="6">
    <location>
        <begin position="713"/>
        <end position="745"/>
    </location>
</feature>
<keyword evidence="4" id="KW-0067">ATP-binding</keyword>
<evidence type="ECO:0000313" key="9">
    <source>
        <dbReference type="EMBL" id="EHQ24501.1"/>
    </source>
</evidence>
<dbReference type="PROSITE" id="PS50297">
    <property type="entry name" value="ANK_REP_REGION"/>
    <property type="match status" value="1"/>
</dbReference>
<keyword evidence="6" id="KW-0040">ANK repeat</keyword>
<evidence type="ECO:0000256" key="4">
    <source>
        <dbReference type="ARBA" id="ARBA00022840"/>
    </source>
</evidence>
<keyword evidence="7" id="KW-0175">Coiled coil</keyword>
<evidence type="ECO:0000259" key="8">
    <source>
        <dbReference type="Pfam" id="PF00580"/>
    </source>
</evidence>
<dbReference type="GO" id="GO:0000725">
    <property type="term" value="P:recombinational repair"/>
    <property type="evidence" value="ECO:0007669"/>
    <property type="project" value="TreeGrafter"/>
</dbReference>
<evidence type="ECO:0000256" key="2">
    <source>
        <dbReference type="ARBA" id="ARBA00022801"/>
    </source>
</evidence>
<evidence type="ECO:0000256" key="1">
    <source>
        <dbReference type="ARBA" id="ARBA00022741"/>
    </source>
</evidence>
<proteinExistence type="predicted"/>
<dbReference type="eggNOG" id="COG0210">
    <property type="taxonomic scope" value="Bacteria"/>
</dbReference>
<evidence type="ECO:0000256" key="3">
    <source>
        <dbReference type="ARBA" id="ARBA00022806"/>
    </source>
</evidence>
<dbReference type="Proteomes" id="UP000002774">
    <property type="component" value="Chromosome"/>
</dbReference>
<accession>H1YGE9</accession>
<dbReference type="RefSeq" id="WP_008504047.1">
    <property type="nucleotide sequence ID" value="NZ_CM001403.1"/>
</dbReference>
<dbReference type="EMBL" id="CM001403">
    <property type="protein sequence ID" value="EHQ24501.1"/>
    <property type="molecule type" value="Genomic_DNA"/>
</dbReference>
<dbReference type="PROSITE" id="PS50088">
    <property type="entry name" value="ANK_REPEAT"/>
    <property type="match status" value="1"/>
</dbReference>
<dbReference type="InterPro" id="IPR036770">
    <property type="entry name" value="Ankyrin_rpt-contain_sf"/>
</dbReference>
<organism evidence="9 10">
    <name type="scientific">Mucilaginibacter paludis DSM 18603</name>
    <dbReference type="NCBI Taxonomy" id="714943"/>
    <lineage>
        <taxon>Bacteria</taxon>
        <taxon>Pseudomonadati</taxon>
        <taxon>Bacteroidota</taxon>
        <taxon>Sphingobacteriia</taxon>
        <taxon>Sphingobacteriales</taxon>
        <taxon>Sphingobacteriaceae</taxon>
        <taxon>Mucilaginibacter</taxon>
    </lineage>
</organism>
<keyword evidence="3" id="KW-0347">Helicase</keyword>
<dbReference type="InterPro" id="IPR027417">
    <property type="entry name" value="P-loop_NTPase"/>
</dbReference>
<dbReference type="SUPFAM" id="SSF52540">
    <property type="entry name" value="P-loop containing nucleoside triphosphate hydrolases"/>
    <property type="match status" value="1"/>
</dbReference>
<feature type="domain" description="UvrD-like helicase ATP-binding" evidence="8">
    <location>
        <begin position="285"/>
        <end position="357"/>
    </location>
</feature>
<dbReference type="GO" id="GO:0005524">
    <property type="term" value="F:ATP binding"/>
    <property type="evidence" value="ECO:0007669"/>
    <property type="project" value="UniProtKB-KW"/>
</dbReference>
<reference evidence="9" key="1">
    <citation type="submission" date="2011-09" db="EMBL/GenBank/DDBJ databases">
        <title>The permanent draft genome of Mucilaginibacter paludis DSM 18603.</title>
        <authorList>
            <consortium name="US DOE Joint Genome Institute (JGI-PGF)"/>
            <person name="Lucas S."/>
            <person name="Han J."/>
            <person name="Lapidus A."/>
            <person name="Bruce D."/>
            <person name="Goodwin L."/>
            <person name="Pitluck S."/>
            <person name="Peters L."/>
            <person name="Kyrpides N."/>
            <person name="Mavromatis K."/>
            <person name="Ivanova N."/>
            <person name="Mikhailova N."/>
            <person name="Held B."/>
            <person name="Detter J.C."/>
            <person name="Tapia R."/>
            <person name="Han C."/>
            <person name="Land M."/>
            <person name="Hauser L."/>
            <person name="Markowitz V."/>
            <person name="Cheng J.-F."/>
            <person name="Hugenholtz P."/>
            <person name="Woyke T."/>
            <person name="Wu D."/>
            <person name="Tindall B."/>
            <person name="Brambilla E."/>
            <person name="Klenk H.-P."/>
            <person name="Eisen J.A."/>
        </authorList>
    </citation>
    <scope>NUCLEOTIDE SEQUENCE [LARGE SCALE GENOMIC DNA]</scope>
    <source>
        <strain evidence="9">DSM 18603</strain>
    </source>
</reference>
<keyword evidence="10" id="KW-1185">Reference proteome</keyword>
<dbReference type="STRING" id="714943.Mucpa_0305"/>
<dbReference type="HOGENOM" id="CLU_013506_0_0_10"/>
<evidence type="ECO:0000313" key="10">
    <source>
        <dbReference type="Proteomes" id="UP000002774"/>
    </source>
</evidence>
<dbReference type="Gene3D" id="3.40.50.300">
    <property type="entry name" value="P-loop containing nucleotide triphosphate hydrolases"/>
    <property type="match status" value="2"/>
</dbReference>